<dbReference type="Proteomes" id="UP000027195">
    <property type="component" value="Unassembled WGS sequence"/>
</dbReference>
<sequence>MSAVYISGPNDLVVRLADAAIHEAFDKYGTITCKENPLSHTGSLSRTRLKRPRVPRLPPAVLLPPPPALLSPPLVHLPPPPVPRSCPPLPAPLLSRTTPQPAAQTAKPSRLRRLRILQATRFSGTVWTRRAWLPPPSRTCKGRSLRSPQRHRLGMAHPHTRRSLIIVFSTCRRSRPPRPASQRAVLCSGTARTILRLGAASSGTTATATTMTVLRDLWRVFNGRHAAGYKAATAPFSAPSPRRVTSPTRPIRPATSRSTSPTRAPHTATRSPRPRLSSCSSSSLRARSAGGSALAAGSLCWKTVRSAARRSGAASSLKARSLSIRRLAQTKATPRAFGWTSTRCTVPPGYLCKGPRTLAACILLHGVPSHYLFLSTTA</sequence>
<name>A0A067N135_BOTB1</name>
<proteinExistence type="predicted"/>
<dbReference type="EMBL" id="KL198023">
    <property type="protein sequence ID" value="KDQ17817.1"/>
    <property type="molecule type" value="Genomic_DNA"/>
</dbReference>
<reference evidence="3" key="1">
    <citation type="journal article" date="2014" name="Proc. Natl. Acad. Sci. U.S.A.">
        <title>Extensive sampling of basidiomycete genomes demonstrates inadequacy of the white-rot/brown-rot paradigm for wood decay fungi.</title>
        <authorList>
            <person name="Riley R."/>
            <person name="Salamov A.A."/>
            <person name="Brown D.W."/>
            <person name="Nagy L.G."/>
            <person name="Floudas D."/>
            <person name="Held B.W."/>
            <person name="Levasseur A."/>
            <person name="Lombard V."/>
            <person name="Morin E."/>
            <person name="Otillar R."/>
            <person name="Lindquist E.A."/>
            <person name="Sun H."/>
            <person name="LaButti K.M."/>
            <person name="Schmutz J."/>
            <person name="Jabbour D."/>
            <person name="Luo H."/>
            <person name="Baker S.E."/>
            <person name="Pisabarro A.G."/>
            <person name="Walton J.D."/>
            <person name="Blanchette R.A."/>
            <person name="Henrissat B."/>
            <person name="Martin F."/>
            <person name="Cullen D."/>
            <person name="Hibbett D.S."/>
            <person name="Grigoriev I.V."/>
        </authorList>
    </citation>
    <scope>NUCLEOTIDE SEQUENCE [LARGE SCALE GENOMIC DNA]</scope>
    <source>
        <strain evidence="3">FD-172 SS1</strain>
    </source>
</reference>
<evidence type="ECO:0000256" key="1">
    <source>
        <dbReference type="SAM" id="MobiDB-lite"/>
    </source>
</evidence>
<evidence type="ECO:0000313" key="3">
    <source>
        <dbReference type="Proteomes" id="UP000027195"/>
    </source>
</evidence>
<dbReference type="InParanoid" id="A0A067N135"/>
<dbReference type="AlphaFoldDB" id="A0A067N135"/>
<protein>
    <submittedName>
        <fullName evidence="2">Uncharacterized protein</fullName>
    </submittedName>
</protein>
<accession>A0A067N135</accession>
<feature type="compositionally biased region" description="Low complexity" evidence="1">
    <location>
        <begin position="239"/>
        <end position="253"/>
    </location>
</feature>
<gene>
    <name evidence="2" type="ORF">BOTBODRAFT_64210</name>
</gene>
<feature type="region of interest" description="Disordered" evidence="1">
    <location>
        <begin position="232"/>
        <end position="283"/>
    </location>
</feature>
<dbReference type="HOGENOM" id="CLU_731576_0_0_1"/>
<organism evidence="2 3">
    <name type="scientific">Botryobasidium botryosum (strain FD-172 SS1)</name>
    <dbReference type="NCBI Taxonomy" id="930990"/>
    <lineage>
        <taxon>Eukaryota</taxon>
        <taxon>Fungi</taxon>
        <taxon>Dikarya</taxon>
        <taxon>Basidiomycota</taxon>
        <taxon>Agaricomycotina</taxon>
        <taxon>Agaricomycetes</taxon>
        <taxon>Cantharellales</taxon>
        <taxon>Botryobasidiaceae</taxon>
        <taxon>Botryobasidium</taxon>
    </lineage>
</organism>
<keyword evidence="3" id="KW-1185">Reference proteome</keyword>
<feature type="compositionally biased region" description="Low complexity" evidence="1">
    <location>
        <begin position="270"/>
        <end position="283"/>
    </location>
</feature>
<evidence type="ECO:0000313" key="2">
    <source>
        <dbReference type="EMBL" id="KDQ17817.1"/>
    </source>
</evidence>